<evidence type="ECO:0000256" key="3">
    <source>
        <dbReference type="PROSITE-ProRule" id="PRU00221"/>
    </source>
</evidence>
<feature type="repeat" description="WD" evidence="3">
    <location>
        <begin position="181"/>
        <end position="216"/>
    </location>
</feature>
<dbReference type="OMA" id="PLGCEYV"/>
<feature type="repeat" description="WD" evidence="3">
    <location>
        <begin position="56"/>
        <end position="90"/>
    </location>
</feature>
<dbReference type="PANTHER" id="PTHR22889">
    <property type="entry name" value="WD REPEAT-CONTAINING PROTEIN 89"/>
    <property type="match status" value="1"/>
</dbReference>
<dbReference type="PROSITE" id="PS00678">
    <property type="entry name" value="WD_REPEATS_1"/>
    <property type="match status" value="1"/>
</dbReference>
<protein>
    <submittedName>
        <fullName evidence="4">WD40/YVTN repeat-like-containing domain protein</fullName>
    </submittedName>
</protein>
<evidence type="ECO:0000313" key="4">
    <source>
        <dbReference type="EMBL" id="OAA40627.1"/>
    </source>
</evidence>
<sequence length="369" mass="39376">MYTLANVATHRFPGGEETYVLDVNRTEAGLAAISSDQHLSLLSPARLADGPVASWRTEHGNLTALRVFNAASSLVCTAGEDGTVGVWDLRLRGGNARVAQFSGKVPCPLPPSRGAAEIPRKQQKGSVQLKTQIEGAPSAVLSMACSPSTHTVAVGTELQNHTASILLWDVRSSPSASAHYQEVHSDDITELVFHPAEPAVLLSGSTDGLVNVYDTRIADEDDVTLRTFNHDASIHHAGFLTDTEVVALSHDERFSLYDMDEGRDNGAAAQTWGDLRTVLACQYVADVKGKTDGSGAIIGAGAQERRSFELVFLARNQGTGPKWAFDRESSVGLPGAHGDEVVRSFCFFDDAQVVFTAGEDGCVKAWRGG</sequence>
<proteinExistence type="predicted"/>
<reference evidence="4 5" key="1">
    <citation type="journal article" date="2016" name="Genome Biol. Evol.">
        <title>Divergent and convergent evolution of fungal pathogenicity.</title>
        <authorList>
            <person name="Shang Y."/>
            <person name="Xiao G."/>
            <person name="Zheng P."/>
            <person name="Cen K."/>
            <person name="Zhan S."/>
            <person name="Wang C."/>
        </authorList>
    </citation>
    <scope>NUCLEOTIDE SEQUENCE [LARGE SCALE GENOMIC DNA]</scope>
    <source>
        <strain evidence="4 5">RCEF 4871</strain>
    </source>
</reference>
<dbReference type="AlphaFoldDB" id="A0A167C071"/>
<dbReference type="Pfam" id="PF00400">
    <property type="entry name" value="WD40"/>
    <property type="match status" value="3"/>
</dbReference>
<gene>
    <name evidence="4" type="ORF">NOR_05715</name>
</gene>
<dbReference type="PANTHER" id="PTHR22889:SF0">
    <property type="entry name" value="WD REPEAT-CONTAINING PROTEIN 89"/>
    <property type="match status" value="1"/>
</dbReference>
<dbReference type="Gene3D" id="2.130.10.10">
    <property type="entry name" value="YVTN repeat-like/Quinoprotein amine dehydrogenase"/>
    <property type="match status" value="2"/>
</dbReference>
<evidence type="ECO:0000313" key="5">
    <source>
        <dbReference type="Proteomes" id="UP000243498"/>
    </source>
</evidence>
<dbReference type="SMART" id="SM00320">
    <property type="entry name" value="WD40"/>
    <property type="match status" value="5"/>
</dbReference>
<dbReference type="EMBL" id="AZHC01000018">
    <property type="protein sequence ID" value="OAA40627.1"/>
    <property type="molecule type" value="Genomic_DNA"/>
</dbReference>
<keyword evidence="2" id="KW-0677">Repeat</keyword>
<keyword evidence="1 3" id="KW-0853">WD repeat</keyword>
<organism evidence="4 5">
    <name type="scientific">Metarhizium rileyi (strain RCEF 4871)</name>
    <name type="common">Nomuraea rileyi</name>
    <dbReference type="NCBI Taxonomy" id="1649241"/>
    <lineage>
        <taxon>Eukaryota</taxon>
        <taxon>Fungi</taxon>
        <taxon>Dikarya</taxon>
        <taxon>Ascomycota</taxon>
        <taxon>Pezizomycotina</taxon>
        <taxon>Sordariomycetes</taxon>
        <taxon>Hypocreomycetidae</taxon>
        <taxon>Hypocreales</taxon>
        <taxon>Clavicipitaceae</taxon>
        <taxon>Metarhizium</taxon>
    </lineage>
</organism>
<dbReference type="InterPro" id="IPR039328">
    <property type="entry name" value="WDR89"/>
</dbReference>
<dbReference type="InterPro" id="IPR019775">
    <property type="entry name" value="WD40_repeat_CS"/>
</dbReference>
<dbReference type="STRING" id="1081105.A0A167C071"/>
<keyword evidence="5" id="KW-1185">Reference proteome</keyword>
<dbReference type="InterPro" id="IPR036322">
    <property type="entry name" value="WD40_repeat_dom_sf"/>
</dbReference>
<dbReference type="OrthoDB" id="25131at2759"/>
<dbReference type="InterPro" id="IPR015943">
    <property type="entry name" value="WD40/YVTN_repeat-like_dom_sf"/>
</dbReference>
<dbReference type="SUPFAM" id="SSF50978">
    <property type="entry name" value="WD40 repeat-like"/>
    <property type="match status" value="1"/>
</dbReference>
<dbReference type="Proteomes" id="UP000243498">
    <property type="component" value="Unassembled WGS sequence"/>
</dbReference>
<comment type="caution">
    <text evidence="4">The sequence shown here is derived from an EMBL/GenBank/DDBJ whole genome shotgun (WGS) entry which is preliminary data.</text>
</comment>
<evidence type="ECO:0000256" key="1">
    <source>
        <dbReference type="ARBA" id="ARBA00022574"/>
    </source>
</evidence>
<accession>A0A167C071</accession>
<name>A0A167C071_METRR</name>
<dbReference type="InterPro" id="IPR001680">
    <property type="entry name" value="WD40_rpt"/>
</dbReference>
<dbReference type="PROSITE" id="PS50082">
    <property type="entry name" value="WD_REPEATS_2"/>
    <property type="match status" value="2"/>
</dbReference>
<evidence type="ECO:0000256" key="2">
    <source>
        <dbReference type="ARBA" id="ARBA00022737"/>
    </source>
</evidence>